<dbReference type="InterPro" id="IPR023210">
    <property type="entry name" value="NADP_OxRdtase_dom"/>
</dbReference>
<feature type="domain" description="NADP-dependent oxidoreductase" evidence="1">
    <location>
        <begin position="1"/>
        <end position="137"/>
    </location>
</feature>
<dbReference type="PANTHER" id="PTHR43827:SF14">
    <property type="entry name" value="NADP-DEPENDENT OXIDOREDUCTASE DOMAIN-CONTAINING PROTEIN"/>
    <property type="match status" value="1"/>
</dbReference>
<evidence type="ECO:0000259" key="1">
    <source>
        <dbReference type="Pfam" id="PF00248"/>
    </source>
</evidence>
<reference evidence="2" key="1">
    <citation type="submission" date="2016-06" db="UniProtKB">
        <authorList>
            <consortium name="WormBaseParasite"/>
        </authorList>
    </citation>
    <scope>IDENTIFICATION</scope>
</reference>
<dbReference type="GO" id="GO:0016491">
    <property type="term" value="F:oxidoreductase activity"/>
    <property type="evidence" value="ECO:0007669"/>
    <property type="project" value="InterPro"/>
</dbReference>
<proteinExistence type="predicted"/>
<dbReference type="AlphaFoldDB" id="A0A183EXH9"/>
<sequence length="142" mass="16383">LSNFNENQIERVYRCAEIKPHNLQIEIHAYMQQAKLCDYCKANNITVTAYAPIGSPGRKAFNPNGYWPEGEPLKDPVISEIAKRHNKTPAQVLLRNLIQRGISVIPKSINAEHIQENINIFDFKLTDDEMKQIEQINRDIRL</sequence>
<accession>A0A183EXH9</accession>
<evidence type="ECO:0000313" key="2">
    <source>
        <dbReference type="WBParaSite" id="GPUH_0002570001-mRNA-1"/>
    </source>
</evidence>
<dbReference type="WBParaSite" id="GPUH_0002570001-mRNA-1">
    <property type="protein sequence ID" value="GPUH_0002570001-mRNA-1"/>
    <property type="gene ID" value="GPUH_0002570001"/>
</dbReference>
<dbReference type="InterPro" id="IPR020471">
    <property type="entry name" value="AKR"/>
</dbReference>
<dbReference type="PRINTS" id="PR00069">
    <property type="entry name" value="ALDKETRDTASE"/>
</dbReference>
<name>A0A183EXH9_9BILA</name>
<dbReference type="Gene3D" id="3.20.20.100">
    <property type="entry name" value="NADP-dependent oxidoreductase domain"/>
    <property type="match status" value="1"/>
</dbReference>
<protein>
    <submittedName>
        <fullName evidence="2">Aldo_ket_red domain-containing protein</fullName>
    </submittedName>
</protein>
<dbReference type="Pfam" id="PF00248">
    <property type="entry name" value="Aldo_ket_red"/>
    <property type="match status" value="1"/>
</dbReference>
<dbReference type="SUPFAM" id="SSF51430">
    <property type="entry name" value="NAD(P)-linked oxidoreductase"/>
    <property type="match status" value="1"/>
</dbReference>
<dbReference type="InterPro" id="IPR036812">
    <property type="entry name" value="NAD(P)_OxRdtase_dom_sf"/>
</dbReference>
<organism evidence="2">
    <name type="scientific">Gongylonema pulchrum</name>
    <dbReference type="NCBI Taxonomy" id="637853"/>
    <lineage>
        <taxon>Eukaryota</taxon>
        <taxon>Metazoa</taxon>
        <taxon>Ecdysozoa</taxon>
        <taxon>Nematoda</taxon>
        <taxon>Chromadorea</taxon>
        <taxon>Rhabditida</taxon>
        <taxon>Spirurina</taxon>
        <taxon>Spiruromorpha</taxon>
        <taxon>Spiruroidea</taxon>
        <taxon>Gongylonematidae</taxon>
        <taxon>Gongylonema</taxon>
    </lineage>
</organism>
<dbReference type="PANTHER" id="PTHR43827">
    <property type="entry name" value="2,5-DIKETO-D-GLUCONIC ACID REDUCTASE"/>
    <property type="match status" value="1"/>
</dbReference>